<dbReference type="OrthoDB" id="6256669at2759"/>
<sequence>MGQFLIAYQPPMRQLTQILLNLGIETPGTPGDPLPDVKTLIPASPPEESASAKK</sequence>
<keyword evidence="3" id="KW-1185">Reference proteome</keyword>
<feature type="region of interest" description="Disordered" evidence="1">
    <location>
        <begin position="28"/>
        <end position="54"/>
    </location>
</feature>
<protein>
    <submittedName>
        <fullName evidence="2">Uncharacterized protein</fullName>
    </submittedName>
</protein>
<evidence type="ECO:0000313" key="2">
    <source>
        <dbReference type="EMBL" id="VDN44376.1"/>
    </source>
</evidence>
<dbReference type="AlphaFoldDB" id="A0A3P7RMQ9"/>
<reference evidence="2 3" key="1">
    <citation type="submission" date="2018-11" db="EMBL/GenBank/DDBJ databases">
        <authorList>
            <consortium name="Pathogen Informatics"/>
        </authorList>
    </citation>
    <scope>NUCLEOTIDE SEQUENCE [LARGE SCALE GENOMIC DNA]</scope>
</reference>
<accession>A0A3P7RMQ9</accession>
<organism evidence="2 3">
    <name type="scientific">Dibothriocephalus latus</name>
    <name type="common">Fish tapeworm</name>
    <name type="synonym">Diphyllobothrium latum</name>
    <dbReference type="NCBI Taxonomy" id="60516"/>
    <lineage>
        <taxon>Eukaryota</taxon>
        <taxon>Metazoa</taxon>
        <taxon>Spiralia</taxon>
        <taxon>Lophotrochozoa</taxon>
        <taxon>Platyhelminthes</taxon>
        <taxon>Cestoda</taxon>
        <taxon>Eucestoda</taxon>
        <taxon>Diphyllobothriidea</taxon>
        <taxon>Diphyllobothriidae</taxon>
        <taxon>Dibothriocephalus</taxon>
    </lineage>
</organism>
<dbReference type="Proteomes" id="UP000281553">
    <property type="component" value="Unassembled WGS sequence"/>
</dbReference>
<evidence type="ECO:0000313" key="3">
    <source>
        <dbReference type="Proteomes" id="UP000281553"/>
    </source>
</evidence>
<proteinExistence type="predicted"/>
<gene>
    <name evidence="2" type="ORF">DILT_LOCUS19321</name>
</gene>
<evidence type="ECO:0000256" key="1">
    <source>
        <dbReference type="SAM" id="MobiDB-lite"/>
    </source>
</evidence>
<dbReference type="EMBL" id="UYRU01111191">
    <property type="protein sequence ID" value="VDN44376.1"/>
    <property type="molecule type" value="Genomic_DNA"/>
</dbReference>
<name>A0A3P7RMQ9_DIBLA</name>